<accession>A0A6C0IJ72</accession>
<feature type="compositionally biased region" description="Basic residues" evidence="1">
    <location>
        <begin position="334"/>
        <end position="369"/>
    </location>
</feature>
<reference evidence="2" key="1">
    <citation type="journal article" date="2020" name="Nature">
        <title>Giant virus diversity and host interactions through global metagenomics.</title>
        <authorList>
            <person name="Schulz F."/>
            <person name="Roux S."/>
            <person name="Paez-Espino D."/>
            <person name="Jungbluth S."/>
            <person name="Walsh D.A."/>
            <person name="Denef V.J."/>
            <person name="McMahon K.D."/>
            <person name="Konstantinidis K.T."/>
            <person name="Eloe-Fadrosh E.A."/>
            <person name="Kyrpides N.C."/>
            <person name="Woyke T."/>
        </authorList>
    </citation>
    <scope>NUCLEOTIDE SEQUENCE</scope>
    <source>
        <strain evidence="2">GVMAG-M-3300023184-89</strain>
    </source>
</reference>
<dbReference type="InterPro" id="IPR014729">
    <property type="entry name" value="Rossmann-like_a/b/a_fold"/>
</dbReference>
<evidence type="ECO:0000256" key="1">
    <source>
        <dbReference type="SAM" id="MobiDB-lite"/>
    </source>
</evidence>
<sequence>MEEYLSGPKKTIIFTIARMNPPTSGHMGLIKALLQANLELPRDDPGHGKVYVILSSSVDPISDPLLCNDKKVLLIAEGMIEKIKRDNPQFSGIEVIIYCMSDTVEEDLGAHPILKHIRQIIRNEQPTDMKLIIGADRGIKFDEFDTVIENNYKFVEDDIRRQGVKINETVPEIKANILSRPPGAMSATKMRRLVAIGNKEEFVSKSLEAGLSAQDAAELFDKLYSIIRGGIIDMVKKIPKKNLIRFFKPLNTSLGLSDADAIEVIKNIMLELKEDLELGTADDVLRRIEQIRLALEEERIKAEEPTPAKKQRTRGGKRRTRKNRTEKNYNNKRSNNKRSNNKRSNNKRSNNKRSNNKRTTYKKNRYTRK</sequence>
<feature type="region of interest" description="Disordered" evidence="1">
    <location>
        <begin position="302"/>
        <end position="369"/>
    </location>
</feature>
<evidence type="ECO:0008006" key="3">
    <source>
        <dbReference type="Google" id="ProtNLM"/>
    </source>
</evidence>
<dbReference type="EMBL" id="MN740194">
    <property type="protein sequence ID" value="QHT92849.1"/>
    <property type="molecule type" value="Genomic_DNA"/>
</dbReference>
<proteinExistence type="predicted"/>
<organism evidence="2">
    <name type="scientific">viral metagenome</name>
    <dbReference type="NCBI Taxonomy" id="1070528"/>
    <lineage>
        <taxon>unclassified sequences</taxon>
        <taxon>metagenomes</taxon>
        <taxon>organismal metagenomes</taxon>
    </lineage>
</organism>
<evidence type="ECO:0000313" key="2">
    <source>
        <dbReference type="EMBL" id="QHT92849.1"/>
    </source>
</evidence>
<name>A0A6C0IJ72_9ZZZZ</name>
<dbReference type="Gene3D" id="3.40.50.620">
    <property type="entry name" value="HUPs"/>
    <property type="match status" value="1"/>
</dbReference>
<feature type="compositionally biased region" description="Basic residues" evidence="1">
    <location>
        <begin position="309"/>
        <end position="322"/>
    </location>
</feature>
<protein>
    <recommendedName>
        <fullName evidence="3">Cytidyltransferase-like domain-containing protein</fullName>
    </recommendedName>
</protein>
<dbReference type="AlphaFoldDB" id="A0A6C0IJ72"/>